<comment type="catalytic activity">
    <reaction evidence="1">
        <text>ATP + protein L-histidine = ADP + protein N-phospho-L-histidine.</text>
        <dbReference type="EC" id="2.7.13.3"/>
    </reaction>
</comment>
<dbReference type="SMART" id="SM00387">
    <property type="entry name" value="HATPase_c"/>
    <property type="match status" value="1"/>
</dbReference>
<dbReference type="Pfam" id="PF13426">
    <property type="entry name" value="PAS_9"/>
    <property type="match status" value="1"/>
</dbReference>
<evidence type="ECO:0000256" key="4">
    <source>
        <dbReference type="ARBA" id="ARBA00022679"/>
    </source>
</evidence>
<dbReference type="Pfam" id="PF02518">
    <property type="entry name" value="HATPase_c"/>
    <property type="match status" value="1"/>
</dbReference>
<dbReference type="InterPro" id="IPR003661">
    <property type="entry name" value="HisK_dim/P_dom"/>
</dbReference>
<dbReference type="Pfam" id="PF00989">
    <property type="entry name" value="PAS"/>
    <property type="match status" value="1"/>
</dbReference>
<evidence type="ECO:0000256" key="5">
    <source>
        <dbReference type="ARBA" id="ARBA00022741"/>
    </source>
</evidence>
<keyword evidence="9" id="KW-1133">Transmembrane helix</keyword>
<dbReference type="Proteomes" id="UP000788419">
    <property type="component" value="Unassembled WGS sequence"/>
</dbReference>
<evidence type="ECO:0000256" key="3">
    <source>
        <dbReference type="ARBA" id="ARBA00022553"/>
    </source>
</evidence>
<keyword evidence="9" id="KW-0472">Membrane</keyword>
<feature type="transmembrane region" description="Helical" evidence="9">
    <location>
        <begin position="204"/>
        <end position="224"/>
    </location>
</feature>
<dbReference type="SUPFAM" id="SSF55874">
    <property type="entry name" value="ATPase domain of HSP90 chaperone/DNA topoisomerase II/histidine kinase"/>
    <property type="match status" value="1"/>
</dbReference>
<feature type="domain" description="PAC" evidence="12">
    <location>
        <begin position="378"/>
        <end position="430"/>
    </location>
</feature>
<evidence type="ECO:0000256" key="2">
    <source>
        <dbReference type="ARBA" id="ARBA00012438"/>
    </source>
</evidence>
<keyword evidence="7" id="KW-0067">ATP-binding</keyword>
<keyword evidence="6" id="KW-0418">Kinase</keyword>
<dbReference type="PROSITE" id="PS50113">
    <property type="entry name" value="PAC"/>
    <property type="match status" value="1"/>
</dbReference>
<reference evidence="13 14" key="1">
    <citation type="submission" date="2017-10" db="EMBL/GenBank/DDBJ databases">
        <title>Whole genome sequencing of members of genus Pseudoxanthomonas.</title>
        <authorList>
            <person name="Kumar S."/>
            <person name="Bansal K."/>
            <person name="Kaur A."/>
            <person name="Patil P."/>
            <person name="Sharma S."/>
            <person name="Patil P.B."/>
        </authorList>
    </citation>
    <scope>NUCLEOTIDE SEQUENCE [LARGE SCALE GENOMIC DNA]</scope>
    <source>
        <strain evidence="13 14">DSM 17801</strain>
    </source>
</reference>
<keyword evidence="3" id="KW-0597">Phosphoprotein</keyword>
<gene>
    <name evidence="13" type="ORF">CSC65_03050</name>
</gene>
<dbReference type="Gene3D" id="1.10.287.130">
    <property type="match status" value="1"/>
</dbReference>
<evidence type="ECO:0000256" key="9">
    <source>
        <dbReference type="SAM" id="Phobius"/>
    </source>
</evidence>
<dbReference type="InterPro" id="IPR036890">
    <property type="entry name" value="HATPase_C_sf"/>
</dbReference>
<keyword evidence="5" id="KW-0547">Nucleotide-binding</keyword>
<sequence>MRGPYVRHMPVRGCRQAGCRGPGGQIDKECAIGQRQEVRGDRVCPAFSKRTSSGNRTMDWVDLVWPMLAAASFVLGLVHAALWINRLDERIHLALAVAAMSVGSIALFELASFRAETPGQMASIIRGWHVPIALLVCSIVYVVHSMFGFGSPLLGKSAVVLRLLALLLNFATGVNLNFLSVDRIGHATWLGAQVAFPVGETNPWMILGQASNVLLVGYLVQTLYRVPRRSPAWNSALLLCGGWLLLSGTMVASALSMVKGQPRLPLGTSPSFVVMIVMLSALLVRDLLRARRTDELLQASELRNLKAQRDLEVAANAANLGLWQWDVAEGGFAQNETNHVLLGHAATSGVATRDLFDNAELGREEERAFREAIRQPAYEFEYRIQRPDGVRRWILLRGNVEHDVRGAPLVVRGVTLDVTRRKEEADLLRTLLEAAPSALLMFDESGSVRYANVAAASTFGYSQEEMAGMEVAALIAEEARTQDLLLWRQFVDSARNEMGGAHDLHGQRRGGEPFPIEVRLCRVVLEDRTRIMVAVTDLSARKKVEYEMAMERESVAHLARVTMLGELSGSLAHELNQPLAAILSNAQAAQRILNRDPSDLDQVQEILADIVETDRRAGQVISRLRSMLRREAREFAPLEINEVVQDCVRLMRNDLLNRRVSCRMNLMPGLPDCPGDPIQLQQVLMNLMRNACDALPDDPANRIIRIRTHRTETGVRAEVVDTGSGIPEDMLERIFTPFETTKATGMGMGLAVCRTIVRAHGGRIWAENVRPQGARVSFDLPVQG</sequence>
<dbReference type="PROSITE" id="PS50112">
    <property type="entry name" value="PAS"/>
    <property type="match status" value="1"/>
</dbReference>
<dbReference type="Pfam" id="PF00512">
    <property type="entry name" value="HisKA"/>
    <property type="match status" value="1"/>
</dbReference>
<evidence type="ECO:0000259" key="12">
    <source>
        <dbReference type="PROSITE" id="PS50113"/>
    </source>
</evidence>
<dbReference type="PROSITE" id="PS50109">
    <property type="entry name" value="HIS_KIN"/>
    <property type="match status" value="1"/>
</dbReference>
<dbReference type="InterPro" id="IPR036097">
    <property type="entry name" value="HisK_dim/P_sf"/>
</dbReference>
<feature type="transmembrane region" description="Helical" evidence="9">
    <location>
        <begin position="91"/>
        <end position="108"/>
    </location>
</feature>
<organism evidence="13 14">
    <name type="scientific">Pseudoxanthomonas daejeonensis</name>
    <dbReference type="NCBI Taxonomy" id="266062"/>
    <lineage>
        <taxon>Bacteria</taxon>
        <taxon>Pseudomonadati</taxon>
        <taxon>Pseudomonadota</taxon>
        <taxon>Gammaproteobacteria</taxon>
        <taxon>Lysobacterales</taxon>
        <taxon>Lysobacteraceae</taxon>
        <taxon>Pseudoxanthomonas</taxon>
    </lineage>
</organism>
<keyword evidence="9" id="KW-0812">Transmembrane</keyword>
<evidence type="ECO:0000256" key="6">
    <source>
        <dbReference type="ARBA" id="ARBA00022777"/>
    </source>
</evidence>
<keyword evidence="14" id="KW-1185">Reference proteome</keyword>
<dbReference type="PANTHER" id="PTHR43065">
    <property type="entry name" value="SENSOR HISTIDINE KINASE"/>
    <property type="match status" value="1"/>
</dbReference>
<dbReference type="NCBIfam" id="TIGR00229">
    <property type="entry name" value="sensory_box"/>
    <property type="match status" value="1"/>
</dbReference>
<evidence type="ECO:0000256" key="1">
    <source>
        <dbReference type="ARBA" id="ARBA00000085"/>
    </source>
</evidence>
<dbReference type="CDD" id="cd00082">
    <property type="entry name" value="HisKA"/>
    <property type="match status" value="1"/>
</dbReference>
<dbReference type="PRINTS" id="PR00344">
    <property type="entry name" value="BCTRLSENSOR"/>
</dbReference>
<feature type="domain" description="PAS" evidence="11">
    <location>
        <begin position="424"/>
        <end position="478"/>
    </location>
</feature>
<evidence type="ECO:0000256" key="8">
    <source>
        <dbReference type="ARBA" id="ARBA00023012"/>
    </source>
</evidence>
<dbReference type="InterPro" id="IPR000014">
    <property type="entry name" value="PAS"/>
</dbReference>
<dbReference type="Gene3D" id="3.30.565.10">
    <property type="entry name" value="Histidine kinase-like ATPase, C-terminal domain"/>
    <property type="match status" value="1"/>
</dbReference>
<protein>
    <recommendedName>
        <fullName evidence="2">histidine kinase</fullName>
        <ecNumber evidence="2">2.7.13.3</ecNumber>
    </recommendedName>
</protein>
<dbReference type="PANTHER" id="PTHR43065:SF10">
    <property type="entry name" value="PEROXIDE STRESS-ACTIVATED HISTIDINE KINASE MAK3"/>
    <property type="match status" value="1"/>
</dbReference>
<dbReference type="InterPro" id="IPR035965">
    <property type="entry name" value="PAS-like_dom_sf"/>
</dbReference>
<dbReference type="SUPFAM" id="SSF47384">
    <property type="entry name" value="Homodimeric domain of signal transducing histidine kinase"/>
    <property type="match status" value="1"/>
</dbReference>
<feature type="transmembrane region" description="Helical" evidence="9">
    <location>
        <begin position="63"/>
        <end position="84"/>
    </location>
</feature>
<keyword evidence="4" id="KW-0808">Transferase</keyword>
<dbReference type="InterPro" id="IPR000700">
    <property type="entry name" value="PAS-assoc_C"/>
</dbReference>
<evidence type="ECO:0000313" key="13">
    <source>
        <dbReference type="EMBL" id="KAF1697025.1"/>
    </source>
</evidence>
<evidence type="ECO:0000259" key="10">
    <source>
        <dbReference type="PROSITE" id="PS50109"/>
    </source>
</evidence>
<dbReference type="EMBL" id="PDWN01000002">
    <property type="protein sequence ID" value="KAF1697025.1"/>
    <property type="molecule type" value="Genomic_DNA"/>
</dbReference>
<feature type="transmembrane region" description="Helical" evidence="9">
    <location>
        <begin position="159"/>
        <end position="179"/>
    </location>
</feature>
<keyword evidence="8" id="KW-0902">Two-component regulatory system</keyword>
<dbReference type="Gene3D" id="3.30.450.20">
    <property type="entry name" value="PAS domain"/>
    <property type="match status" value="2"/>
</dbReference>
<dbReference type="SMART" id="SM00086">
    <property type="entry name" value="PAC"/>
    <property type="match status" value="2"/>
</dbReference>
<feature type="transmembrane region" description="Helical" evidence="9">
    <location>
        <begin position="236"/>
        <end position="258"/>
    </location>
</feature>
<evidence type="ECO:0000259" key="11">
    <source>
        <dbReference type="PROSITE" id="PS50112"/>
    </source>
</evidence>
<proteinExistence type="predicted"/>
<comment type="caution">
    <text evidence="13">The sequence shown here is derived from an EMBL/GenBank/DDBJ whole genome shotgun (WGS) entry which is preliminary data.</text>
</comment>
<feature type="transmembrane region" description="Helical" evidence="9">
    <location>
        <begin position="264"/>
        <end position="284"/>
    </location>
</feature>
<evidence type="ECO:0000256" key="7">
    <source>
        <dbReference type="ARBA" id="ARBA00022840"/>
    </source>
</evidence>
<dbReference type="InterPro" id="IPR013767">
    <property type="entry name" value="PAS_fold"/>
</dbReference>
<dbReference type="InterPro" id="IPR001610">
    <property type="entry name" value="PAC"/>
</dbReference>
<dbReference type="EC" id="2.7.13.3" evidence="2"/>
<dbReference type="InterPro" id="IPR005467">
    <property type="entry name" value="His_kinase_dom"/>
</dbReference>
<feature type="domain" description="Histidine kinase" evidence="10">
    <location>
        <begin position="570"/>
        <end position="784"/>
    </location>
</feature>
<dbReference type="SMART" id="SM00091">
    <property type="entry name" value="PAS"/>
    <property type="match status" value="1"/>
</dbReference>
<dbReference type="InterPro" id="IPR003594">
    <property type="entry name" value="HATPase_dom"/>
</dbReference>
<accession>A0ABQ6ZAY3</accession>
<feature type="transmembrane region" description="Helical" evidence="9">
    <location>
        <begin position="128"/>
        <end position="147"/>
    </location>
</feature>
<name>A0ABQ6ZAY3_9GAMM</name>
<dbReference type="SMART" id="SM00388">
    <property type="entry name" value="HisKA"/>
    <property type="match status" value="1"/>
</dbReference>
<dbReference type="CDD" id="cd00130">
    <property type="entry name" value="PAS"/>
    <property type="match status" value="2"/>
</dbReference>
<dbReference type="SUPFAM" id="SSF55785">
    <property type="entry name" value="PYP-like sensor domain (PAS domain)"/>
    <property type="match status" value="2"/>
</dbReference>
<dbReference type="InterPro" id="IPR004358">
    <property type="entry name" value="Sig_transdc_His_kin-like_C"/>
</dbReference>
<evidence type="ECO:0000313" key="14">
    <source>
        <dbReference type="Proteomes" id="UP000788419"/>
    </source>
</evidence>